<accession>A0A1E7Q417</accession>
<feature type="signal peptide" evidence="1">
    <location>
        <begin position="1"/>
        <end position="24"/>
    </location>
</feature>
<evidence type="ECO:0000313" key="3">
    <source>
        <dbReference type="Proteomes" id="UP000242258"/>
    </source>
</evidence>
<reference evidence="3" key="1">
    <citation type="submission" date="2016-09" db="EMBL/GenBank/DDBJ databases">
        <authorList>
            <person name="Wan X."/>
            <person name="Hou S."/>
        </authorList>
    </citation>
    <scope>NUCLEOTIDE SEQUENCE [LARGE SCALE GENOMIC DNA]</scope>
    <source>
        <strain evidence="3">KH87</strain>
    </source>
</reference>
<keyword evidence="3" id="KW-1185">Reference proteome</keyword>
<dbReference type="STRING" id="1628148.BI198_04290"/>
<dbReference type="EMBL" id="MKEK01000001">
    <property type="protein sequence ID" value="OEY68871.1"/>
    <property type="molecule type" value="Genomic_DNA"/>
</dbReference>
<protein>
    <submittedName>
        <fullName evidence="2">Uncharacterized protein</fullName>
    </submittedName>
</protein>
<evidence type="ECO:0000313" key="2">
    <source>
        <dbReference type="EMBL" id="OEY68871.1"/>
    </source>
</evidence>
<dbReference type="AlphaFoldDB" id="A0A1E7Q417"/>
<gene>
    <name evidence="2" type="ORF">BI198_04290</name>
</gene>
<comment type="caution">
    <text evidence="2">The sequence shown here is derived from an EMBL/GenBank/DDBJ whole genome shotgun (WGS) entry which is preliminary data.</text>
</comment>
<keyword evidence="1" id="KW-0732">Signal</keyword>
<dbReference type="RefSeq" id="WP_070048437.1">
    <property type="nucleotide sequence ID" value="NZ_CBCSDO010000003.1"/>
</dbReference>
<name>A0A1E7Q417_9GAMM</name>
<sequence>MRNIVSLAILLYVSLLCSVQPGHAYDSRLSPLADNPFYAVSPSLSSPMADAISEDNHDHEPGLLSVDVNPLTHSATDTDNNLNYVYDSQLYLSAYARAPPFNPQF</sequence>
<evidence type="ECO:0000256" key="1">
    <source>
        <dbReference type="SAM" id="SignalP"/>
    </source>
</evidence>
<organism evidence="2 3">
    <name type="scientific">Rheinheimera salexigens</name>
    <dbReference type="NCBI Taxonomy" id="1628148"/>
    <lineage>
        <taxon>Bacteria</taxon>
        <taxon>Pseudomonadati</taxon>
        <taxon>Pseudomonadota</taxon>
        <taxon>Gammaproteobacteria</taxon>
        <taxon>Chromatiales</taxon>
        <taxon>Chromatiaceae</taxon>
        <taxon>Rheinheimera</taxon>
    </lineage>
</organism>
<dbReference type="Proteomes" id="UP000242258">
    <property type="component" value="Unassembled WGS sequence"/>
</dbReference>
<proteinExistence type="predicted"/>
<feature type="chain" id="PRO_5009200343" evidence="1">
    <location>
        <begin position="25"/>
        <end position="105"/>
    </location>
</feature>